<keyword evidence="3 8" id="KW-0808">Transferase</keyword>
<dbReference type="EC" id="2.9.1.1" evidence="8"/>
<evidence type="ECO:0000256" key="6">
    <source>
        <dbReference type="ARBA" id="ARBA00023266"/>
    </source>
</evidence>
<evidence type="ECO:0000256" key="9">
    <source>
        <dbReference type="PIRSR" id="PIRSR618319-50"/>
    </source>
</evidence>
<proteinExistence type="inferred from homology"/>
<dbReference type="RefSeq" id="WP_108309235.1">
    <property type="nucleotide sequence ID" value="NZ_CP020921.1"/>
</dbReference>
<evidence type="ECO:0000256" key="8">
    <source>
        <dbReference type="HAMAP-Rule" id="MF_00423"/>
    </source>
</evidence>
<dbReference type="EMBL" id="CP020921">
    <property type="protein sequence ID" value="AWB10439.1"/>
    <property type="molecule type" value="Genomic_DNA"/>
</dbReference>
<dbReference type="AlphaFoldDB" id="A0A2R4W0V4"/>
<sequence length="449" mass="50801">MDFHQIPSISYILKEIKRNDINVPHDLCVLISQREVEIAREAIRSGKNITKDKIIENIKIKLNFLNKSVLKRVINATGIIIHTNLGRSPLNDSVAKEVAEIATNYSNLEYDLFNNKRGRRDLLIRDILIALTGSEDATVVNNNAAAVYITLNTLLNKKEVLISRSELIEIGGSFRIPDVITSSGAILKEVGTTNKTHLRDYENNISELTGAIMKVHQSNFYQEGFVQSVKMEELSNLARKKNILFFEDLGSGCLIDLRKYGLNYEPTVQESIQKGTDIVSFSGDKLLGAGQCGIILGKSKLIERIRKNPLMRVLRVDKMTLCALEGTLRLYLDKRYEEIPVYRMLAKTIDEMIQDAKYIISNVKNKNLTLEIFESEGRLGGGSTPRSFFKTIGIGIKHKILSTKDIETFLTRRSIPIIGRVLDDFYFLDMKTVYSKELDFILQALSEMS</sequence>
<keyword evidence="11" id="KW-1185">Reference proteome</keyword>
<evidence type="ECO:0000256" key="5">
    <source>
        <dbReference type="ARBA" id="ARBA00022917"/>
    </source>
</evidence>
<reference evidence="10 11" key="1">
    <citation type="submission" date="2017-04" db="EMBL/GenBank/DDBJ databases">
        <title>Genomic insights into metabolism of Thermodesulfobium acidiphilum.</title>
        <authorList>
            <person name="Toshchakov S.V."/>
            <person name="Frolov E.N."/>
            <person name="Kublanov I.V."/>
            <person name="Samarov N.I."/>
            <person name="Novikov A."/>
            <person name="Lebedinsky A.V."/>
            <person name="Bonch-Osmolovskaya E.A."/>
            <person name="Chernyh N.A."/>
        </authorList>
    </citation>
    <scope>NUCLEOTIDE SEQUENCE [LARGE SCALE GENOMIC DNA]</scope>
    <source>
        <strain evidence="10 11">3127-1</strain>
    </source>
</reference>
<dbReference type="Gene3D" id="3.90.1150.180">
    <property type="match status" value="1"/>
</dbReference>
<evidence type="ECO:0000256" key="1">
    <source>
        <dbReference type="ARBA" id="ARBA00001933"/>
    </source>
</evidence>
<comment type="catalytic activity">
    <reaction evidence="8">
        <text>L-seryl-tRNA(Sec) + selenophosphate + H(+) = L-selenocysteinyl-tRNA(Sec) + phosphate</text>
        <dbReference type="Rhea" id="RHEA:22728"/>
        <dbReference type="Rhea" id="RHEA-COMP:9742"/>
        <dbReference type="Rhea" id="RHEA-COMP:9743"/>
        <dbReference type="ChEBI" id="CHEBI:15378"/>
        <dbReference type="ChEBI" id="CHEBI:16144"/>
        <dbReference type="ChEBI" id="CHEBI:43474"/>
        <dbReference type="ChEBI" id="CHEBI:78533"/>
        <dbReference type="ChEBI" id="CHEBI:78573"/>
        <dbReference type="EC" id="2.9.1.1"/>
    </reaction>
</comment>
<evidence type="ECO:0000256" key="7">
    <source>
        <dbReference type="ARBA" id="ARBA00044507"/>
    </source>
</evidence>
<keyword evidence="5 8" id="KW-0648">Protein biosynthesis</keyword>
<dbReference type="GO" id="GO:0005737">
    <property type="term" value="C:cytoplasm"/>
    <property type="evidence" value="ECO:0007669"/>
    <property type="project" value="UniProtKB-SubCell"/>
</dbReference>
<keyword evidence="6 8" id="KW-0711">Selenium</keyword>
<dbReference type="GO" id="GO:0001514">
    <property type="term" value="P:selenocysteine incorporation"/>
    <property type="evidence" value="ECO:0007669"/>
    <property type="project" value="UniProtKB-UniRule"/>
</dbReference>
<organism evidence="10 11">
    <name type="scientific">Thermodesulfobium acidiphilum</name>
    <dbReference type="NCBI Taxonomy" id="1794699"/>
    <lineage>
        <taxon>Bacteria</taxon>
        <taxon>Pseudomonadati</taxon>
        <taxon>Thermodesulfobiota</taxon>
        <taxon>Thermodesulfobiia</taxon>
        <taxon>Thermodesulfobiales</taxon>
        <taxon>Thermodesulfobiaceae</taxon>
        <taxon>Thermodesulfobium</taxon>
    </lineage>
</organism>
<evidence type="ECO:0000313" key="10">
    <source>
        <dbReference type="EMBL" id="AWB10439.1"/>
    </source>
</evidence>
<name>A0A2R4W0V4_THEAF</name>
<dbReference type="InterPro" id="IPR018319">
    <property type="entry name" value="SelA-like"/>
</dbReference>
<gene>
    <name evidence="8" type="primary">selA</name>
    <name evidence="10" type="ORF">TDSAC_1090</name>
</gene>
<dbReference type="Proteomes" id="UP000244792">
    <property type="component" value="Chromosome"/>
</dbReference>
<evidence type="ECO:0000313" key="11">
    <source>
        <dbReference type="Proteomes" id="UP000244792"/>
    </source>
</evidence>
<comment type="subcellular location">
    <subcellularLocation>
        <location evidence="8">Cytoplasm</location>
    </subcellularLocation>
</comment>
<dbReference type="NCBIfam" id="TIGR00474">
    <property type="entry name" value="selA"/>
    <property type="match status" value="1"/>
</dbReference>
<evidence type="ECO:0000256" key="4">
    <source>
        <dbReference type="ARBA" id="ARBA00022898"/>
    </source>
</evidence>
<protein>
    <recommendedName>
        <fullName evidence="8">L-seryl-tRNA(Sec) selenium transferase</fullName>
        <ecNumber evidence="8">2.9.1.1</ecNumber>
    </recommendedName>
    <alternativeName>
        <fullName evidence="8">Selenocysteine synthase</fullName>
        <shortName evidence="8">Sec synthase</shortName>
    </alternativeName>
    <alternativeName>
        <fullName evidence="8">Selenocysteinyl-tRNA(Sec) synthase</fullName>
    </alternativeName>
</protein>
<dbReference type="UniPathway" id="UPA00906">
    <property type="reaction ID" value="UER00896"/>
</dbReference>
<dbReference type="InterPro" id="IPR015424">
    <property type="entry name" value="PyrdxlP-dep_Trfase"/>
</dbReference>
<dbReference type="GO" id="GO:0001717">
    <property type="term" value="P:conversion of seryl-tRNAsec to selenocys-tRNAsec"/>
    <property type="evidence" value="ECO:0007669"/>
    <property type="project" value="UniProtKB-UniRule"/>
</dbReference>
<dbReference type="HAMAP" id="MF_00423">
    <property type="entry name" value="SelA"/>
    <property type="match status" value="1"/>
</dbReference>
<evidence type="ECO:0000256" key="2">
    <source>
        <dbReference type="ARBA" id="ARBA00022490"/>
    </source>
</evidence>
<keyword evidence="2 8" id="KW-0963">Cytoplasm</keyword>
<feature type="modified residue" description="N6-(pyridoxal phosphate)lysine" evidence="8 9">
    <location>
        <position position="285"/>
    </location>
</feature>
<dbReference type="KEGG" id="taci:TDSAC_1090"/>
<dbReference type="InterPro" id="IPR015421">
    <property type="entry name" value="PyrdxlP-dep_Trfase_major"/>
</dbReference>
<dbReference type="Gene3D" id="3.40.640.10">
    <property type="entry name" value="Type I PLP-dependent aspartate aminotransferase-like (Major domain)"/>
    <property type="match status" value="1"/>
</dbReference>
<comment type="function">
    <text evidence="8">Converts seryl-tRNA(Sec) to selenocysteinyl-tRNA(Sec) required for selenoprotein biosynthesis.</text>
</comment>
<comment type="pathway">
    <text evidence="8">Aminoacyl-tRNA biosynthesis; selenocysteinyl-tRNA(Sec) biosynthesis; selenocysteinyl-tRNA(Sec) from L-seryl-tRNA(Sec) (bacterial route): step 1/1.</text>
</comment>
<comment type="cofactor">
    <cofactor evidence="1 8 9">
        <name>pyridoxal 5'-phosphate</name>
        <dbReference type="ChEBI" id="CHEBI:597326"/>
    </cofactor>
</comment>
<dbReference type="InterPro" id="IPR004534">
    <property type="entry name" value="SelA_trans"/>
</dbReference>
<dbReference type="GO" id="GO:0004125">
    <property type="term" value="F:L-seryl-tRNA(Sec) selenium transferase activity"/>
    <property type="evidence" value="ECO:0007669"/>
    <property type="project" value="UniProtKB-UniRule"/>
</dbReference>
<keyword evidence="4 8" id="KW-0663">Pyridoxal phosphate</keyword>
<dbReference type="Pfam" id="PF03841">
    <property type="entry name" value="SelA"/>
    <property type="match status" value="1"/>
</dbReference>
<accession>A0A2R4W0V4</accession>
<dbReference type="PANTHER" id="PTHR32328">
    <property type="entry name" value="L-SERYL-TRNA(SEC) SELENIUM TRANSFERASE"/>
    <property type="match status" value="1"/>
</dbReference>
<evidence type="ECO:0000256" key="3">
    <source>
        <dbReference type="ARBA" id="ARBA00022679"/>
    </source>
</evidence>
<dbReference type="PANTHER" id="PTHR32328:SF0">
    <property type="entry name" value="L-SERYL-TRNA(SEC) SELENIUM TRANSFERASE"/>
    <property type="match status" value="1"/>
</dbReference>
<dbReference type="SUPFAM" id="SSF53383">
    <property type="entry name" value="PLP-dependent transferases"/>
    <property type="match status" value="1"/>
</dbReference>
<dbReference type="OrthoDB" id="9787096at2"/>
<comment type="similarity">
    <text evidence="7 8">Belongs to the SelA family.</text>
</comment>